<dbReference type="RefSeq" id="WP_066840874.1">
    <property type="nucleotide sequence ID" value="NZ_LSTQ01000026.1"/>
</dbReference>
<name>A0A177I886_9CORY</name>
<protein>
    <submittedName>
        <fullName evidence="2">DNA-binding protein</fullName>
    </submittedName>
</protein>
<evidence type="ECO:0000313" key="3">
    <source>
        <dbReference type="Proteomes" id="UP000076947"/>
    </source>
</evidence>
<keyword evidence="3" id="KW-1185">Reference proteome</keyword>
<dbReference type="AlphaFoldDB" id="A0A177I886"/>
<reference evidence="3" key="1">
    <citation type="submission" date="2016-02" db="EMBL/GenBank/DDBJ databases">
        <authorList>
            <person name="Kaur G."/>
            <person name="Nair G.R."/>
            <person name="Mayilraj S."/>
        </authorList>
    </citation>
    <scope>NUCLEOTIDE SEQUENCE [LARGE SCALE GENOMIC DNA]</scope>
    <source>
        <strain evidence="3">GA-15</strain>
    </source>
</reference>
<gene>
    <name evidence="2" type="ORF">AYJ05_07315</name>
</gene>
<sequence length="171" mass="18513">MNSPLKFNVAQLLRANTFEQREQTGPAPERIGLEMIAIPKGSEITVEADFTPLGEGLMVDARITGTLEGECARCLQPLQRPLDLKVSQVFAISEDFISGDPAEEGEDVPAVVGEEIDLLQTVIDEAGMVLPFAPTCENGCEITTPEGVEVGTSGEEEEHVDPRWSGLEKFL</sequence>
<dbReference type="Proteomes" id="UP000076947">
    <property type="component" value="Unassembled WGS sequence"/>
</dbReference>
<dbReference type="Pfam" id="PF02620">
    <property type="entry name" value="YceD"/>
    <property type="match status" value="1"/>
</dbReference>
<comment type="caution">
    <text evidence="2">The sequence shown here is derived from an EMBL/GenBank/DDBJ whole genome shotgun (WGS) entry which is preliminary data.</text>
</comment>
<keyword evidence="2" id="KW-0238">DNA-binding</keyword>
<dbReference type="InterPro" id="IPR003772">
    <property type="entry name" value="YceD"/>
</dbReference>
<dbReference type="GO" id="GO:0003677">
    <property type="term" value="F:DNA binding"/>
    <property type="evidence" value="ECO:0007669"/>
    <property type="project" value="UniProtKB-KW"/>
</dbReference>
<accession>A0A177I886</accession>
<evidence type="ECO:0000256" key="1">
    <source>
        <dbReference type="SAM" id="MobiDB-lite"/>
    </source>
</evidence>
<dbReference type="STRING" id="1705.CA21670_04440"/>
<organism evidence="2 3">
    <name type="scientific">Corynebacterium stationis</name>
    <dbReference type="NCBI Taxonomy" id="1705"/>
    <lineage>
        <taxon>Bacteria</taxon>
        <taxon>Bacillati</taxon>
        <taxon>Actinomycetota</taxon>
        <taxon>Actinomycetes</taxon>
        <taxon>Mycobacteriales</taxon>
        <taxon>Corynebacteriaceae</taxon>
        <taxon>Corynebacterium</taxon>
    </lineage>
</organism>
<evidence type="ECO:0000313" key="2">
    <source>
        <dbReference type="EMBL" id="OAH25029.1"/>
    </source>
</evidence>
<dbReference type="OrthoDB" id="9790372at2"/>
<dbReference type="EMBL" id="LSTQ01000026">
    <property type="protein sequence ID" value="OAH25029.1"/>
    <property type="molecule type" value="Genomic_DNA"/>
</dbReference>
<feature type="region of interest" description="Disordered" evidence="1">
    <location>
        <begin position="150"/>
        <end position="171"/>
    </location>
</feature>
<proteinExistence type="predicted"/>